<dbReference type="EMBL" id="JAJJHW010002585">
    <property type="protein sequence ID" value="KAH8371452.1"/>
    <property type="molecule type" value="Genomic_DNA"/>
</dbReference>
<sequence length="155" mass="17908">FTVEFHNFSCVLLNPTLVLQLDCILHKKSIAPSISVIFKLTKQVNEFNLLYHLQVLKMDDSKMTIARHKLDGCKFLASLYSQSIMAKFFKRIRSVSNLPKKCPVPGNKLFEIRNYTVLAEEYPPNVPAMSYEFRMKIEYRSKVVAEIIVIGNISY</sequence>
<dbReference type="AlphaFoldDB" id="A0AAD4PLD1"/>
<reference evidence="1" key="1">
    <citation type="journal article" date="2021" name="Mol. Ecol. Resour.">
        <title>Phylogenomic analyses of the genus Drosophila reveals genomic signals of climate adaptation.</title>
        <authorList>
            <person name="Li F."/>
            <person name="Rane R.V."/>
            <person name="Luria V."/>
            <person name="Xiong Z."/>
            <person name="Chen J."/>
            <person name="Li Z."/>
            <person name="Catullo R.A."/>
            <person name="Griffin P.C."/>
            <person name="Schiffer M."/>
            <person name="Pearce S."/>
            <person name="Lee S.F."/>
            <person name="McElroy K."/>
            <person name="Stocker A."/>
            <person name="Shirriffs J."/>
            <person name="Cockerell F."/>
            <person name="Coppin C."/>
            <person name="Sgro C.M."/>
            <person name="Karger A."/>
            <person name="Cain J.W."/>
            <person name="Weber J.A."/>
            <person name="Santpere G."/>
            <person name="Kirschner M.W."/>
            <person name="Hoffmann A.A."/>
            <person name="Oakeshott J.G."/>
            <person name="Zhang G."/>
        </authorList>
    </citation>
    <scope>NUCLEOTIDE SEQUENCE</scope>
    <source>
        <strain evidence="1">BGI-SZ-2011g</strain>
    </source>
</reference>
<organism evidence="1 2">
    <name type="scientific">Drosophila rubida</name>
    <dbReference type="NCBI Taxonomy" id="30044"/>
    <lineage>
        <taxon>Eukaryota</taxon>
        <taxon>Metazoa</taxon>
        <taxon>Ecdysozoa</taxon>
        <taxon>Arthropoda</taxon>
        <taxon>Hexapoda</taxon>
        <taxon>Insecta</taxon>
        <taxon>Pterygota</taxon>
        <taxon>Neoptera</taxon>
        <taxon>Endopterygota</taxon>
        <taxon>Diptera</taxon>
        <taxon>Brachycera</taxon>
        <taxon>Muscomorpha</taxon>
        <taxon>Ephydroidea</taxon>
        <taxon>Drosophilidae</taxon>
        <taxon>Drosophila</taxon>
    </lineage>
</organism>
<keyword evidence="2" id="KW-1185">Reference proteome</keyword>
<protein>
    <submittedName>
        <fullName evidence="1">Uncharacterized protein</fullName>
    </submittedName>
</protein>
<dbReference type="PANTHER" id="PTHR20898">
    <property type="entry name" value="DAEDALUS ON 3-RELATED-RELATED"/>
    <property type="match status" value="1"/>
</dbReference>
<name>A0AAD4PLD1_9MUSC</name>
<dbReference type="SMART" id="SM00697">
    <property type="entry name" value="DM8"/>
    <property type="match status" value="1"/>
</dbReference>
<dbReference type="Proteomes" id="UP001200034">
    <property type="component" value="Unassembled WGS sequence"/>
</dbReference>
<evidence type="ECO:0000313" key="1">
    <source>
        <dbReference type="EMBL" id="KAH8371452.1"/>
    </source>
</evidence>
<feature type="non-terminal residue" evidence="1">
    <location>
        <position position="1"/>
    </location>
</feature>
<evidence type="ECO:0000313" key="2">
    <source>
        <dbReference type="Proteomes" id="UP001200034"/>
    </source>
</evidence>
<dbReference type="InterPro" id="IPR010512">
    <property type="entry name" value="DUF1091"/>
</dbReference>
<proteinExistence type="predicted"/>
<comment type="caution">
    <text evidence="1">The sequence shown here is derived from an EMBL/GenBank/DDBJ whole genome shotgun (WGS) entry which is preliminary data.</text>
</comment>
<dbReference type="Pfam" id="PF06477">
    <property type="entry name" value="DUF1091"/>
    <property type="match status" value="1"/>
</dbReference>
<dbReference type="PANTHER" id="PTHR20898:SF0">
    <property type="entry name" value="DAEDALUS ON 3-RELATED"/>
    <property type="match status" value="1"/>
</dbReference>
<gene>
    <name evidence="1" type="ORF">KR093_007523</name>
</gene>
<accession>A0AAD4PLD1</accession>